<dbReference type="SUPFAM" id="SSF55874">
    <property type="entry name" value="ATPase domain of HSP90 chaperone/DNA topoisomerase II/histidine kinase"/>
    <property type="match status" value="1"/>
</dbReference>
<organism evidence="15 16">
    <name type="scientific">Pandoraea apista</name>
    <dbReference type="NCBI Taxonomy" id="93218"/>
    <lineage>
        <taxon>Bacteria</taxon>
        <taxon>Pseudomonadati</taxon>
        <taxon>Pseudomonadota</taxon>
        <taxon>Betaproteobacteria</taxon>
        <taxon>Burkholderiales</taxon>
        <taxon>Burkholderiaceae</taxon>
        <taxon>Pandoraea</taxon>
    </lineage>
</organism>
<feature type="region of interest" description="Disordered" evidence="11">
    <location>
        <begin position="62"/>
        <end position="81"/>
    </location>
</feature>
<dbReference type="EC" id="2.7.13.3" evidence="3"/>
<dbReference type="SMART" id="SM00387">
    <property type="entry name" value="HATPase_c"/>
    <property type="match status" value="1"/>
</dbReference>
<name>A0A5E5P6B9_9BURK</name>
<feature type="domain" description="HAMP" evidence="14">
    <location>
        <begin position="176"/>
        <end position="228"/>
    </location>
</feature>
<dbReference type="SMART" id="SM00388">
    <property type="entry name" value="HisKA"/>
    <property type="match status" value="1"/>
</dbReference>
<dbReference type="Pfam" id="PF00512">
    <property type="entry name" value="HisKA"/>
    <property type="match status" value="1"/>
</dbReference>
<evidence type="ECO:0000256" key="3">
    <source>
        <dbReference type="ARBA" id="ARBA00012438"/>
    </source>
</evidence>
<evidence type="ECO:0000256" key="7">
    <source>
        <dbReference type="ARBA" id="ARBA00022777"/>
    </source>
</evidence>
<dbReference type="GO" id="GO:0005886">
    <property type="term" value="C:plasma membrane"/>
    <property type="evidence" value="ECO:0007669"/>
    <property type="project" value="TreeGrafter"/>
</dbReference>
<keyword evidence="9" id="KW-0902">Two-component regulatory system</keyword>
<reference evidence="15 16" key="1">
    <citation type="submission" date="2019-08" db="EMBL/GenBank/DDBJ databases">
        <authorList>
            <person name="Peeters C."/>
        </authorList>
    </citation>
    <scope>NUCLEOTIDE SEQUENCE [LARGE SCALE GENOMIC DNA]</scope>
    <source>
        <strain evidence="15 16">LMG 18089</strain>
    </source>
</reference>
<keyword evidence="4" id="KW-0597">Phosphoprotein</keyword>
<evidence type="ECO:0000313" key="16">
    <source>
        <dbReference type="Proteomes" id="UP000364291"/>
    </source>
</evidence>
<dbReference type="PANTHER" id="PTHR45436:SF15">
    <property type="entry name" value="SENSOR HISTIDINE KINASE CUSS"/>
    <property type="match status" value="1"/>
</dbReference>
<keyword evidence="5" id="KW-0808">Transferase</keyword>
<keyword evidence="10 12" id="KW-0472">Membrane</keyword>
<dbReference type="RefSeq" id="WP_150728710.1">
    <property type="nucleotide sequence ID" value="NZ_CABPSX010000005.1"/>
</dbReference>
<proteinExistence type="predicted"/>
<protein>
    <recommendedName>
        <fullName evidence="3">histidine kinase</fullName>
        <ecNumber evidence="3">2.7.13.3</ecNumber>
    </recommendedName>
</protein>
<dbReference type="Gene3D" id="3.30.565.10">
    <property type="entry name" value="Histidine kinase-like ATPase, C-terminal domain"/>
    <property type="match status" value="1"/>
</dbReference>
<dbReference type="Gene3D" id="1.10.287.130">
    <property type="match status" value="1"/>
</dbReference>
<dbReference type="OrthoDB" id="8554694at2"/>
<dbReference type="PROSITE" id="PS50885">
    <property type="entry name" value="HAMP"/>
    <property type="match status" value="1"/>
</dbReference>
<dbReference type="Proteomes" id="UP000364291">
    <property type="component" value="Unassembled WGS sequence"/>
</dbReference>
<keyword evidence="8 12" id="KW-1133">Transmembrane helix</keyword>
<evidence type="ECO:0000256" key="2">
    <source>
        <dbReference type="ARBA" id="ARBA00004141"/>
    </source>
</evidence>
<evidence type="ECO:0000259" key="14">
    <source>
        <dbReference type="PROSITE" id="PS50885"/>
    </source>
</evidence>
<evidence type="ECO:0000256" key="6">
    <source>
        <dbReference type="ARBA" id="ARBA00022692"/>
    </source>
</evidence>
<dbReference type="PROSITE" id="PS50109">
    <property type="entry name" value="HIS_KIN"/>
    <property type="match status" value="1"/>
</dbReference>
<evidence type="ECO:0000256" key="5">
    <source>
        <dbReference type="ARBA" id="ARBA00022679"/>
    </source>
</evidence>
<dbReference type="InterPro" id="IPR003660">
    <property type="entry name" value="HAMP_dom"/>
</dbReference>
<dbReference type="InterPro" id="IPR005467">
    <property type="entry name" value="His_kinase_dom"/>
</dbReference>
<keyword evidence="7 15" id="KW-0418">Kinase</keyword>
<evidence type="ECO:0000259" key="13">
    <source>
        <dbReference type="PROSITE" id="PS50109"/>
    </source>
</evidence>
<dbReference type="InterPro" id="IPR036097">
    <property type="entry name" value="HisK_dim/P_sf"/>
</dbReference>
<gene>
    <name evidence="15" type="ORF">PAP18089_02884</name>
</gene>
<accession>A0A5E5P6B9</accession>
<sequence length="457" mass="50004">MDGFQKRLKGSVQRKLSLTLLLTILLVAAVAGIFSFHSAFEDAHELQDDVLRQVARIMDRERLSPDRPISEAHDQSADEEDRVIVQRLGQQPSSLSVDAGGPLPLPATLSEGLHTLKLEGKTFRVLIRTTSAGARIAVAQESGFRDEIARDSALRTVMPLLLLVPVLLWAVTDLVRKMLRPIAALAGDVDRRSEQELHPIEDGRVPAEIRPFVVAINRLLARVAQSVEAQRRFVADAAHELRSPLTALSLQAERLAHADMSSPARERLAALRQGIERSRNLLDQLLSLARAQASTMPPAVPLSVQGIYRRVLEDLMPLAEAKHIDVGIEGTQDAQIAGSELDMIAMVKNLVDNAIRYTPEGGRVDLSVSRERGHVLLSVKDTGPGIPLPERERVFDAFYRTLGSGQLGSGLGLAIVQAIANRMGAEIRLDFSDKDRQTGLNVTVLIPQEESTQATMP</sequence>
<dbReference type="CDD" id="cd00082">
    <property type="entry name" value="HisKA"/>
    <property type="match status" value="1"/>
</dbReference>
<dbReference type="SUPFAM" id="SSF47384">
    <property type="entry name" value="Homodimeric domain of signal transducing histidine kinase"/>
    <property type="match status" value="1"/>
</dbReference>
<evidence type="ECO:0000256" key="10">
    <source>
        <dbReference type="ARBA" id="ARBA00023136"/>
    </source>
</evidence>
<dbReference type="InterPro" id="IPR003594">
    <property type="entry name" value="HATPase_dom"/>
</dbReference>
<evidence type="ECO:0000256" key="12">
    <source>
        <dbReference type="SAM" id="Phobius"/>
    </source>
</evidence>
<comment type="catalytic activity">
    <reaction evidence="1">
        <text>ATP + protein L-histidine = ADP + protein N-phospho-L-histidine.</text>
        <dbReference type="EC" id="2.7.13.3"/>
    </reaction>
</comment>
<dbReference type="PANTHER" id="PTHR45436">
    <property type="entry name" value="SENSOR HISTIDINE KINASE YKOH"/>
    <property type="match status" value="1"/>
</dbReference>
<feature type="domain" description="Histidine kinase" evidence="13">
    <location>
        <begin position="236"/>
        <end position="450"/>
    </location>
</feature>
<evidence type="ECO:0000313" key="15">
    <source>
        <dbReference type="EMBL" id="VVG71894.1"/>
    </source>
</evidence>
<dbReference type="EMBL" id="CABPSX010000005">
    <property type="protein sequence ID" value="VVG71894.1"/>
    <property type="molecule type" value="Genomic_DNA"/>
</dbReference>
<dbReference type="InterPro" id="IPR036890">
    <property type="entry name" value="HATPase_C_sf"/>
</dbReference>
<comment type="subcellular location">
    <subcellularLocation>
        <location evidence="2">Membrane</location>
        <topology evidence="2">Multi-pass membrane protein</topology>
    </subcellularLocation>
</comment>
<dbReference type="InterPro" id="IPR050428">
    <property type="entry name" value="TCS_sensor_his_kinase"/>
</dbReference>
<dbReference type="InterPro" id="IPR003661">
    <property type="entry name" value="HisK_dim/P_dom"/>
</dbReference>
<dbReference type="InterPro" id="IPR004358">
    <property type="entry name" value="Sig_transdc_His_kin-like_C"/>
</dbReference>
<keyword evidence="6 12" id="KW-0812">Transmembrane</keyword>
<feature type="compositionally biased region" description="Basic and acidic residues" evidence="11">
    <location>
        <begin position="62"/>
        <end position="76"/>
    </location>
</feature>
<dbReference type="AlphaFoldDB" id="A0A5E5P6B9"/>
<evidence type="ECO:0000256" key="1">
    <source>
        <dbReference type="ARBA" id="ARBA00000085"/>
    </source>
</evidence>
<dbReference type="GO" id="GO:0000155">
    <property type="term" value="F:phosphorelay sensor kinase activity"/>
    <property type="evidence" value="ECO:0007669"/>
    <property type="project" value="InterPro"/>
</dbReference>
<evidence type="ECO:0000256" key="11">
    <source>
        <dbReference type="SAM" id="MobiDB-lite"/>
    </source>
</evidence>
<dbReference type="PRINTS" id="PR00344">
    <property type="entry name" value="BCTRLSENSOR"/>
</dbReference>
<evidence type="ECO:0000256" key="8">
    <source>
        <dbReference type="ARBA" id="ARBA00022989"/>
    </source>
</evidence>
<evidence type="ECO:0000256" key="9">
    <source>
        <dbReference type="ARBA" id="ARBA00023012"/>
    </source>
</evidence>
<dbReference type="Pfam" id="PF02518">
    <property type="entry name" value="HATPase_c"/>
    <property type="match status" value="1"/>
</dbReference>
<feature type="transmembrane region" description="Helical" evidence="12">
    <location>
        <begin position="20"/>
        <end position="40"/>
    </location>
</feature>
<dbReference type="CDD" id="cd00075">
    <property type="entry name" value="HATPase"/>
    <property type="match status" value="1"/>
</dbReference>
<evidence type="ECO:0000256" key="4">
    <source>
        <dbReference type="ARBA" id="ARBA00022553"/>
    </source>
</evidence>